<name>I7KJA1_9CORY</name>
<evidence type="ECO:0000313" key="3">
    <source>
        <dbReference type="EMBL" id="EJZ82243.1"/>
    </source>
</evidence>
<evidence type="ECO:0008006" key="6">
    <source>
        <dbReference type="Google" id="ProtNLM"/>
    </source>
</evidence>
<comment type="caution">
    <text evidence="2">The sequence shown here is derived from an EMBL/GenBank/DDBJ whole genome shotgun (WGS) entry which is preliminary data.</text>
</comment>
<gene>
    <name evidence="2" type="ORF">BN46_0743</name>
    <name evidence="3" type="ORF">HMPREF9719_00764</name>
</gene>
<proteinExistence type="predicted"/>
<dbReference type="SUPFAM" id="SSF52540">
    <property type="entry name" value="P-loop containing nucleoside triphosphate hydrolases"/>
    <property type="match status" value="1"/>
</dbReference>
<dbReference type="EMBL" id="CAJZ01000107">
    <property type="protein sequence ID" value="CCI83475.1"/>
    <property type="molecule type" value="Genomic_DNA"/>
</dbReference>
<organism evidence="2 5">
    <name type="scientific">Corynebacterium otitidis ATCC 51513</name>
    <dbReference type="NCBI Taxonomy" id="883169"/>
    <lineage>
        <taxon>Bacteria</taxon>
        <taxon>Bacillati</taxon>
        <taxon>Actinomycetota</taxon>
        <taxon>Actinomycetes</taxon>
        <taxon>Mycobacteriales</taxon>
        <taxon>Corynebacteriaceae</taxon>
        <taxon>Corynebacterium</taxon>
    </lineage>
</organism>
<sequence>MAAVVEAEGLVVDPDQSGPGWSFALGEGLSLLRGGRESSHTLLSLVLAGRAKPHGGMLRVAAPDGRELKTPRALFKEVALAGVPQLDSLEREVAVRTVLREQLAWSLPFYRWVPRNVASHPRVAAALEAAGIEPDLDGKVGSLHPLDRLSLRVALALVARPEAALLVVDDVDQLRDLELRDEALRRLSRLAHRLPVVALSVNGDPAGIAARVIDLRGEGDEPGDDAEPAAAGEGRHAK</sequence>
<dbReference type="STRING" id="29321.AAV33_02135"/>
<dbReference type="eggNOG" id="COG1121">
    <property type="taxonomic scope" value="Bacteria"/>
</dbReference>
<dbReference type="RefSeq" id="WP_004600654.1">
    <property type="nucleotide sequence ID" value="NZ_HF541866.1"/>
</dbReference>
<evidence type="ECO:0000313" key="2">
    <source>
        <dbReference type="EMBL" id="CCI83475.1"/>
    </source>
</evidence>
<dbReference type="AlphaFoldDB" id="I7KJA1"/>
<dbReference type="Proteomes" id="UP000011016">
    <property type="component" value="Unassembled WGS sequence"/>
</dbReference>
<dbReference type="OrthoDB" id="4927383at2"/>
<evidence type="ECO:0000256" key="1">
    <source>
        <dbReference type="SAM" id="MobiDB-lite"/>
    </source>
</evidence>
<reference evidence="2 5" key="1">
    <citation type="journal article" date="2012" name="J. Bacteriol.">
        <title>Draft Genome Sequence of Turicella otitidis ATCC 51513, Isolated from Middle Ear Fluid from a Child with Otitis Media.</title>
        <authorList>
            <person name="Brinkrolf K."/>
            <person name="Schneider J."/>
            <person name="Knecht M."/>
            <person name="Ruckert C."/>
            <person name="Tauch A."/>
        </authorList>
    </citation>
    <scope>NUCLEOTIDE SEQUENCE [LARGE SCALE GENOMIC DNA]</scope>
    <source>
        <strain evidence="2 5">ATCC 51513</strain>
    </source>
</reference>
<dbReference type="InterPro" id="IPR027417">
    <property type="entry name" value="P-loop_NTPase"/>
</dbReference>
<reference evidence="3 4" key="2">
    <citation type="submission" date="2012-08" db="EMBL/GenBank/DDBJ databases">
        <title>The Genome Sequence of Turicella otitidis ATCC 51513.</title>
        <authorList>
            <consortium name="The Broad Institute Genome Sequencing Platform"/>
            <person name="Earl A."/>
            <person name="Ward D."/>
            <person name="Feldgarden M."/>
            <person name="Gevers D."/>
            <person name="Huys G."/>
            <person name="Walker B."/>
            <person name="Young S.K."/>
            <person name="Zeng Q."/>
            <person name="Gargeya S."/>
            <person name="Fitzgerald M."/>
            <person name="Haas B."/>
            <person name="Abouelleil A."/>
            <person name="Alvarado L."/>
            <person name="Arachchi H.M."/>
            <person name="Berlin A.M."/>
            <person name="Chapman S.B."/>
            <person name="Goldberg J."/>
            <person name="Griggs A."/>
            <person name="Gujja S."/>
            <person name="Hansen M."/>
            <person name="Howarth C."/>
            <person name="Imamovic A."/>
            <person name="Larimer J."/>
            <person name="McCowen C."/>
            <person name="Montmayeur A."/>
            <person name="Murphy C."/>
            <person name="Neiman D."/>
            <person name="Pearson M."/>
            <person name="Priest M."/>
            <person name="Roberts A."/>
            <person name="Saif S."/>
            <person name="Shea T."/>
            <person name="Sisk P."/>
            <person name="Sykes S."/>
            <person name="Wortman J."/>
            <person name="Nusbaum C."/>
            <person name="Birren B."/>
        </authorList>
    </citation>
    <scope>NUCLEOTIDE SEQUENCE [LARGE SCALE GENOMIC DNA]</scope>
    <source>
        <strain evidence="3 4">ATCC 51513</strain>
    </source>
</reference>
<dbReference type="HOGENOM" id="CLU_000604_29_1_11"/>
<dbReference type="EMBL" id="AHAE01000036">
    <property type="protein sequence ID" value="EJZ82243.1"/>
    <property type="molecule type" value="Genomic_DNA"/>
</dbReference>
<feature type="region of interest" description="Disordered" evidence="1">
    <location>
        <begin position="216"/>
        <end position="238"/>
    </location>
</feature>
<dbReference type="Gene3D" id="3.40.50.300">
    <property type="entry name" value="P-loop containing nucleotide triphosphate hydrolases"/>
    <property type="match status" value="1"/>
</dbReference>
<dbReference type="Proteomes" id="UP000006078">
    <property type="component" value="Unassembled WGS sequence"/>
</dbReference>
<evidence type="ECO:0000313" key="4">
    <source>
        <dbReference type="Proteomes" id="UP000006078"/>
    </source>
</evidence>
<protein>
    <recommendedName>
        <fullName evidence="6">ABC transporter domain-containing protein</fullName>
    </recommendedName>
</protein>
<evidence type="ECO:0000313" key="5">
    <source>
        <dbReference type="Proteomes" id="UP000011016"/>
    </source>
</evidence>
<accession>I7KJA1</accession>
<keyword evidence="4" id="KW-1185">Reference proteome</keyword>